<proteinExistence type="predicted"/>
<feature type="compositionally biased region" description="Basic residues" evidence="1">
    <location>
        <begin position="7"/>
        <end position="17"/>
    </location>
</feature>
<feature type="region of interest" description="Disordered" evidence="1">
    <location>
        <begin position="1"/>
        <end position="37"/>
    </location>
</feature>
<feature type="compositionally biased region" description="Basic residues" evidence="1">
    <location>
        <begin position="88"/>
        <end position="97"/>
    </location>
</feature>
<organism evidence="2">
    <name type="scientific">Arundo donax</name>
    <name type="common">Giant reed</name>
    <name type="synonym">Donax arundinaceus</name>
    <dbReference type="NCBI Taxonomy" id="35708"/>
    <lineage>
        <taxon>Eukaryota</taxon>
        <taxon>Viridiplantae</taxon>
        <taxon>Streptophyta</taxon>
        <taxon>Embryophyta</taxon>
        <taxon>Tracheophyta</taxon>
        <taxon>Spermatophyta</taxon>
        <taxon>Magnoliopsida</taxon>
        <taxon>Liliopsida</taxon>
        <taxon>Poales</taxon>
        <taxon>Poaceae</taxon>
        <taxon>PACMAD clade</taxon>
        <taxon>Arundinoideae</taxon>
        <taxon>Arundineae</taxon>
        <taxon>Arundo</taxon>
    </lineage>
</organism>
<feature type="region of interest" description="Disordered" evidence="1">
    <location>
        <begin position="61"/>
        <end position="107"/>
    </location>
</feature>
<evidence type="ECO:0000313" key="2">
    <source>
        <dbReference type="EMBL" id="JAD50872.1"/>
    </source>
</evidence>
<evidence type="ECO:0000256" key="1">
    <source>
        <dbReference type="SAM" id="MobiDB-lite"/>
    </source>
</evidence>
<name>A0A0A9AUT6_ARUDO</name>
<dbReference type="AlphaFoldDB" id="A0A0A9AUT6"/>
<protein>
    <submittedName>
        <fullName evidence="2">Uncharacterized protein</fullName>
    </submittedName>
</protein>
<reference evidence="2" key="1">
    <citation type="submission" date="2014-09" db="EMBL/GenBank/DDBJ databases">
        <authorList>
            <person name="Magalhaes I.L.F."/>
            <person name="Oliveira U."/>
            <person name="Santos F.R."/>
            <person name="Vidigal T.H.D.A."/>
            <person name="Brescovit A.D."/>
            <person name="Santos A.J."/>
        </authorList>
    </citation>
    <scope>NUCLEOTIDE SEQUENCE</scope>
    <source>
        <tissue evidence="2">Shoot tissue taken approximately 20 cm above the soil surface</tissue>
    </source>
</reference>
<sequence>MLNMTFRKYHMKKKKKPVTSAGYLSRKPAGLASPAGSEAAAAGGRSACLLLACDESRAAGRSAGRSWRPQTSLTGGSCGDASGARARLAQRRRRRRPAPPESVPSADIAGLPAWGVVLEACGDAKWRGQGRKGFG</sequence>
<dbReference type="EMBL" id="GBRH01247023">
    <property type="protein sequence ID" value="JAD50872.1"/>
    <property type="molecule type" value="Transcribed_RNA"/>
</dbReference>
<reference evidence="2" key="2">
    <citation type="journal article" date="2015" name="Data Brief">
        <title>Shoot transcriptome of the giant reed, Arundo donax.</title>
        <authorList>
            <person name="Barrero R.A."/>
            <person name="Guerrero F.D."/>
            <person name="Moolhuijzen P."/>
            <person name="Goolsby J.A."/>
            <person name="Tidwell J."/>
            <person name="Bellgard S.E."/>
            <person name="Bellgard M.I."/>
        </authorList>
    </citation>
    <scope>NUCLEOTIDE SEQUENCE</scope>
    <source>
        <tissue evidence="2">Shoot tissue taken approximately 20 cm above the soil surface</tissue>
    </source>
</reference>
<accession>A0A0A9AUT6</accession>